<reference evidence="1" key="1">
    <citation type="submission" date="2020-11" db="EMBL/GenBank/DDBJ databases">
        <authorList>
            <consortium name="DOE Joint Genome Institute"/>
            <person name="Ahrendt S."/>
            <person name="Riley R."/>
            <person name="Andreopoulos W."/>
            <person name="Labutti K."/>
            <person name="Pangilinan J."/>
            <person name="Ruiz-Duenas F.J."/>
            <person name="Barrasa J.M."/>
            <person name="Sanchez-Garcia M."/>
            <person name="Camarero S."/>
            <person name="Miyauchi S."/>
            <person name="Serrano A."/>
            <person name="Linde D."/>
            <person name="Babiker R."/>
            <person name="Drula E."/>
            <person name="Ayuso-Fernandez I."/>
            <person name="Pacheco R."/>
            <person name="Padilla G."/>
            <person name="Ferreira P."/>
            <person name="Barriuso J."/>
            <person name="Kellner H."/>
            <person name="Castanera R."/>
            <person name="Alfaro M."/>
            <person name="Ramirez L."/>
            <person name="Pisabarro A.G."/>
            <person name="Kuo A."/>
            <person name="Tritt A."/>
            <person name="Lipzen A."/>
            <person name="He G."/>
            <person name="Yan M."/>
            <person name="Ng V."/>
            <person name="Cullen D."/>
            <person name="Martin F."/>
            <person name="Rosso M.-N."/>
            <person name="Henrissat B."/>
            <person name="Hibbett D."/>
            <person name="Martinez A.T."/>
            <person name="Grigoriev I.V."/>
        </authorList>
    </citation>
    <scope>NUCLEOTIDE SEQUENCE</scope>
    <source>
        <strain evidence="1">MF-IS2</strain>
    </source>
</reference>
<gene>
    <name evidence="1" type="ORF">P691DRAFT_768667</name>
</gene>
<keyword evidence="2" id="KW-1185">Reference proteome</keyword>
<accession>A0A9P5WWX5</accession>
<evidence type="ECO:0000313" key="1">
    <source>
        <dbReference type="EMBL" id="KAF9439877.1"/>
    </source>
</evidence>
<feature type="non-terminal residue" evidence="1">
    <location>
        <position position="62"/>
    </location>
</feature>
<comment type="caution">
    <text evidence="1">The sequence shown here is derived from an EMBL/GenBank/DDBJ whole genome shotgun (WGS) entry which is preliminary data.</text>
</comment>
<protein>
    <submittedName>
        <fullName evidence="1">Uncharacterized protein</fullName>
    </submittedName>
</protein>
<evidence type="ECO:0000313" key="2">
    <source>
        <dbReference type="Proteomes" id="UP000807342"/>
    </source>
</evidence>
<name>A0A9P5WWX5_9AGAR</name>
<dbReference type="Proteomes" id="UP000807342">
    <property type="component" value="Unassembled WGS sequence"/>
</dbReference>
<dbReference type="EMBL" id="MU153215">
    <property type="protein sequence ID" value="KAF9439877.1"/>
    <property type="molecule type" value="Genomic_DNA"/>
</dbReference>
<organism evidence="1 2">
    <name type="scientific">Macrolepiota fuliginosa MF-IS2</name>
    <dbReference type="NCBI Taxonomy" id="1400762"/>
    <lineage>
        <taxon>Eukaryota</taxon>
        <taxon>Fungi</taxon>
        <taxon>Dikarya</taxon>
        <taxon>Basidiomycota</taxon>
        <taxon>Agaricomycotina</taxon>
        <taxon>Agaricomycetes</taxon>
        <taxon>Agaricomycetidae</taxon>
        <taxon>Agaricales</taxon>
        <taxon>Agaricineae</taxon>
        <taxon>Agaricaceae</taxon>
        <taxon>Macrolepiota</taxon>
    </lineage>
</organism>
<sequence length="62" mass="6966">MSPAMMSQIKDILAGFLQQCDIIYPRQISLDQSFQAACYADAERRGFDMELLKKPLDVGIAI</sequence>
<proteinExistence type="predicted"/>
<dbReference type="AlphaFoldDB" id="A0A9P5WWX5"/>
<dbReference type="OrthoDB" id="2998174at2759"/>